<keyword evidence="1" id="KW-0805">Transcription regulation</keyword>
<keyword evidence="2" id="KW-0804">Transcription</keyword>
<name>A0AAW2Q5X9_9LAMI</name>
<dbReference type="PANTHER" id="PTHR31003">
    <property type="entry name" value="MYB FAMILY TRANSCRIPTION FACTOR"/>
    <property type="match status" value="1"/>
</dbReference>
<comment type="caution">
    <text evidence="4">The sequence shown here is derived from an EMBL/GenBank/DDBJ whole genome shotgun (WGS) entry which is preliminary data.</text>
</comment>
<dbReference type="PANTHER" id="PTHR31003:SF19">
    <property type="entry name" value="MYB FAMILY TRANSCRIPTION FACTOR EFM"/>
    <property type="match status" value="1"/>
</dbReference>
<sequence length="148" mass="15953">MPFTCWVVPKVRNYSTASNSVATPKQIRELMNVDGLTNDEVKSHLQKYRLHTRSLSPSPQAAMGGAPKLVVLGGIWVPPEYAAAAAHTGAAAAPLYGAHAATNTQILPSFCSPAPSVPQEIYHAVATPHPPPRNQLHHHAVHLHQFHV</sequence>
<dbReference type="InterPro" id="IPR009057">
    <property type="entry name" value="Homeodomain-like_sf"/>
</dbReference>
<protein>
    <submittedName>
        <fullName evidence="4">Transcription factor NIG</fullName>
    </submittedName>
</protein>
<dbReference type="GO" id="GO:0003700">
    <property type="term" value="F:DNA-binding transcription factor activity"/>
    <property type="evidence" value="ECO:0007669"/>
    <property type="project" value="InterPro"/>
</dbReference>
<evidence type="ECO:0000313" key="4">
    <source>
        <dbReference type="EMBL" id="KAL0363290.1"/>
    </source>
</evidence>
<reference evidence="4" key="1">
    <citation type="submission" date="2020-06" db="EMBL/GenBank/DDBJ databases">
        <authorList>
            <person name="Li T."/>
            <person name="Hu X."/>
            <person name="Zhang T."/>
            <person name="Song X."/>
            <person name="Zhang H."/>
            <person name="Dai N."/>
            <person name="Sheng W."/>
            <person name="Hou X."/>
            <person name="Wei L."/>
        </authorList>
    </citation>
    <scope>NUCLEOTIDE SEQUENCE</scope>
    <source>
        <strain evidence="4">KEN8</strain>
        <tissue evidence="4">Leaf</tissue>
    </source>
</reference>
<organism evidence="4">
    <name type="scientific">Sesamum calycinum</name>
    <dbReference type="NCBI Taxonomy" id="2727403"/>
    <lineage>
        <taxon>Eukaryota</taxon>
        <taxon>Viridiplantae</taxon>
        <taxon>Streptophyta</taxon>
        <taxon>Embryophyta</taxon>
        <taxon>Tracheophyta</taxon>
        <taxon>Spermatophyta</taxon>
        <taxon>Magnoliopsida</taxon>
        <taxon>eudicotyledons</taxon>
        <taxon>Gunneridae</taxon>
        <taxon>Pentapetalae</taxon>
        <taxon>asterids</taxon>
        <taxon>lamiids</taxon>
        <taxon>Lamiales</taxon>
        <taxon>Pedaliaceae</taxon>
        <taxon>Sesamum</taxon>
    </lineage>
</organism>
<dbReference type="InterPro" id="IPR044787">
    <property type="entry name" value="HHO5-like"/>
</dbReference>
<accession>A0AAW2Q5X9</accession>
<dbReference type="Gene3D" id="1.10.10.60">
    <property type="entry name" value="Homeodomain-like"/>
    <property type="match status" value="1"/>
</dbReference>
<reference evidence="4" key="2">
    <citation type="journal article" date="2024" name="Plant">
        <title>Genomic evolution and insights into agronomic trait innovations of Sesamum species.</title>
        <authorList>
            <person name="Miao H."/>
            <person name="Wang L."/>
            <person name="Qu L."/>
            <person name="Liu H."/>
            <person name="Sun Y."/>
            <person name="Le M."/>
            <person name="Wang Q."/>
            <person name="Wei S."/>
            <person name="Zheng Y."/>
            <person name="Lin W."/>
            <person name="Duan Y."/>
            <person name="Cao H."/>
            <person name="Xiong S."/>
            <person name="Wang X."/>
            <person name="Wei L."/>
            <person name="Li C."/>
            <person name="Ma Q."/>
            <person name="Ju M."/>
            <person name="Zhao R."/>
            <person name="Li G."/>
            <person name="Mu C."/>
            <person name="Tian Q."/>
            <person name="Mei H."/>
            <person name="Zhang T."/>
            <person name="Gao T."/>
            <person name="Zhang H."/>
        </authorList>
    </citation>
    <scope>NUCLEOTIDE SEQUENCE</scope>
    <source>
        <strain evidence="4">KEN8</strain>
    </source>
</reference>
<evidence type="ECO:0000256" key="1">
    <source>
        <dbReference type="ARBA" id="ARBA00023015"/>
    </source>
</evidence>
<gene>
    <name evidence="4" type="ORF">Scaly_1284200</name>
</gene>
<dbReference type="EMBL" id="JACGWM010000007">
    <property type="protein sequence ID" value="KAL0363290.1"/>
    <property type="molecule type" value="Genomic_DNA"/>
</dbReference>
<evidence type="ECO:0000256" key="2">
    <source>
        <dbReference type="ARBA" id="ARBA00023163"/>
    </source>
</evidence>
<proteinExistence type="predicted"/>
<dbReference type="GO" id="GO:0005634">
    <property type="term" value="C:nucleus"/>
    <property type="evidence" value="ECO:0007669"/>
    <property type="project" value="UniProtKB-SubCell"/>
</dbReference>
<dbReference type="AlphaFoldDB" id="A0AAW2Q5X9"/>
<dbReference type="NCBIfam" id="TIGR01557">
    <property type="entry name" value="myb_SHAQKYF"/>
    <property type="match status" value="1"/>
</dbReference>
<keyword evidence="3" id="KW-0539">Nucleus</keyword>
<dbReference type="InterPro" id="IPR006447">
    <property type="entry name" value="Myb_dom_plants"/>
</dbReference>
<evidence type="ECO:0000256" key="3">
    <source>
        <dbReference type="ARBA" id="ARBA00023242"/>
    </source>
</evidence>
<dbReference type="SUPFAM" id="SSF46689">
    <property type="entry name" value="Homeodomain-like"/>
    <property type="match status" value="1"/>
</dbReference>
<dbReference type="GO" id="GO:0003677">
    <property type="term" value="F:DNA binding"/>
    <property type="evidence" value="ECO:0007669"/>
    <property type="project" value="UniProtKB-KW"/>
</dbReference>